<dbReference type="Proteomes" id="UP001500353">
    <property type="component" value="Unassembled WGS sequence"/>
</dbReference>
<evidence type="ECO:0000313" key="2">
    <source>
        <dbReference type="Proteomes" id="UP001500353"/>
    </source>
</evidence>
<proteinExistence type="predicted"/>
<reference evidence="2" key="1">
    <citation type="journal article" date="2019" name="Int. J. Syst. Evol. Microbiol.">
        <title>The Global Catalogue of Microorganisms (GCM) 10K type strain sequencing project: providing services to taxonomists for standard genome sequencing and annotation.</title>
        <authorList>
            <consortium name="The Broad Institute Genomics Platform"/>
            <consortium name="The Broad Institute Genome Sequencing Center for Infectious Disease"/>
            <person name="Wu L."/>
            <person name="Ma J."/>
        </authorList>
    </citation>
    <scope>NUCLEOTIDE SEQUENCE [LARGE SCALE GENOMIC DNA]</scope>
    <source>
        <strain evidence="2">JCM 18019</strain>
    </source>
</reference>
<gene>
    <name evidence="1" type="ORF">GCM10023210_07500</name>
</gene>
<name>A0ABP9LZ89_9FLAO</name>
<organism evidence="1 2">
    <name type="scientific">Chryseobacterium ginsengisoli</name>
    <dbReference type="NCBI Taxonomy" id="363853"/>
    <lineage>
        <taxon>Bacteria</taxon>
        <taxon>Pseudomonadati</taxon>
        <taxon>Bacteroidota</taxon>
        <taxon>Flavobacteriia</taxon>
        <taxon>Flavobacteriales</taxon>
        <taxon>Weeksellaceae</taxon>
        <taxon>Chryseobacterium group</taxon>
        <taxon>Chryseobacterium</taxon>
    </lineage>
</organism>
<evidence type="ECO:0008006" key="3">
    <source>
        <dbReference type="Google" id="ProtNLM"/>
    </source>
</evidence>
<comment type="caution">
    <text evidence="1">The sequence shown here is derived from an EMBL/GenBank/DDBJ whole genome shotgun (WGS) entry which is preliminary data.</text>
</comment>
<protein>
    <recommendedName>
        <fullName evidence="3">RGS domain-containing protein</fullName>
    </recommendedName>
</protein>
<sequence length="166" mass="19560">MLNAQLSNKAKILAKRLDTLLYAESSHIGIDGEENRIYNYFKKLSKIASNDELYYFAKNGSNALKLYSSKELLKRNDKRFLEIYKYYSDNPLIMKYWEGCISKKENIANYLKGELYSAKFIVSLRDSILKEKRSNLIESQLKSIYEEGYKNLSQKNLDFYLNEIEK</sequence>
<dbReference type="EMBL" id="BAABHX010000001">
    <property type="protein sequence ID" value="GAA5086066.1"/>
    <property type="molecule type" value="Genomic_DNA"/>
</dbReference>
<accession>A0ABP9LZ89</accession>
<evidence type="ECO:0000313" key="1">
    <source>
        <dbReference type="EMBL" id="GAA5086066.1"/>
    </source>
</evidence>
<keyword evidence="2" id="KW-1185">Reference proteome</keyword>